<dbReference type="EMBL" id="JARPTC010000019">
    <property type="protein sequence ID" value="MDO7788110.1"/>
    <property type="molecule type" value="Genomic_DNA"/>
</dbReference>
<dbReference type="Proteomes" id="UP001172911">
    <property type="component" value="Unassembled WGS sequence"/>
</dbReference>
<comment type="similarity">
    <text evidence="6">Belongs to the methyltransferase superfamily. RsmI family.</text>
</comment>
<dbReference type="CDD" id="cd11648">
    <property type="entry name" value="RsmI"/>
    <property type="match status" value="1"/>
</dbReference>
<comment type="subcellular location">
    <subcellularLocation>
        <location evidence="6">Cytoplasm</location>
    </subcellularLocation>
</comment>
<reference evidence="8" key="1">
    <citation type="journal article" date="2023" name="J. Hazard. Mater.">
        <title>Anaerobic biodegradation of pyrene and benzo[a]pyrene by a new sulfate-reducing Desulforamulus aquiferis strain DSA.</title>
        <authorList>
            <person name="Zhang Z."/>
            <person name="Sun J."/>
            <person name="Gong X."/>
            <person name="Wang C."/>
            <person name="Wang H."/>
        </authorList>
    </citation>
    <scope>NUCLEOTIDE SEQUENCE</scope>
    <source>
        <strain evidence="8">DSA</strain>
    </source>
</reference>
<keyword evidence="9" id="KW-1185">Reference proteome</keyword>
<comment type="function">
    <text evidence="6">Catalyzes the 2'-O-methylation of the ribose of cytidine 1402 (C1402) in 16S rRNA.</text>
</comment>
<dbReference type="NCBIfam" id="TIGR00096">
    <property type="entry name" value="16S rRNA (cytidine(1402)-2'-O)-methyltransferase"/>
    <property type="match status" value="1"/>
</dbReference>
<dbReference type="PANTHER" id="PTHR46111:SF1">
    <property type="entry name" value="RIBOSOMAL RNA SMALL SUBUNIT METHYLTRANSFERASE I"/>
    <property type="match status" value="1"/>
</dbReference>
<evidence type="ECO:0000256" key="4">
    <source>
        <dbReference type="ARBA" id="ARBA00022679"/>
    </source>
</evidence>
<dbReference type="InterPro" id="IPR014777">
    <property type="entry name" value="4pyrrole_Mease_sub1"/>
</dbReference>
<reference evidence="8" key="2">
    <citation type="submission" date="2023-03" db="EMBL/GenBank/DDBJ databases">
        <authorList>
            <person name="Zhang Z."/>
        </authorList>
    </citation>
    <scope>NUCLEOTIDE SEQUENCE</scope>
    <source>
        <strain evidence="8">DSA</strain>
    </source>
</reference>
<comment type="caution">
    <text evidence="8">The sequence shown here is derived from an EMBL/GenBank/DDBJ whole genome shotgun (WGS) entry which is preliminary data.</text>
</comment>
<dbReference type="PROSITE" id="PS01296">
    <property type="entry name" value="RSMI"/>
    <property type="match status" value="1"/>
</dbReference>
<evidence type="ECO:0000313" key="9">
    <source>
        <dbReference type="Proteomes" id="UP001172911"/>
    </source>
</evidence>
<evidence type="ECO:0000256" key="5">
    <source>
        <dbReference type="ARBA" id="ARBA00022691"/>
    </source>
</evidence>
<sequence length="285" mass="32085">MIRANGSGILYLCATPIGNLEDITLRVLRILKEVDCIAAEDTRHTRKLLSHFDIHTPLTSYHSHSSESKGQQIIERLQQGQSIALVSDAGLPGISDPGAELVRQALDKDIEVIPLPGPSAGLAALVASGLPTHRFAFEGFLSNQKKARRKQLQSLKNEKRTIIFYESPHRLTDTLEDAYKEFGDRQCAVARELTKVHEEFKRGSLSELLDYYKQKHPRGEITLILEGSKEEQADEAREQWNELSLEEHVQQIEERGVSLKEAIKEVAKLRGVPKRDVYSHIHNKG</sequence>
<dbReference type="SUPFAM" id="SSF53790">
    <property type="entry name" value="Tetrapyrrole methylase"/>
    <property type="match status" value="1"/>
</dbReference>
<keyword evidence="1 6" id="KW-0963">Cytoplasm</keyword>
<keyword evidence="2 6" id="KW-0698">rRNA processing</keyword>
<gene>
    <name evidence="6 8" type="primary">rsmI</name>
    <name evidence="8" type="ORF">P6N53_12830</name>
</gene>
<dbReference type="PIRSF" id="PIRSF005917">
    <property type="entry name" value="MTase_YraL"/>
    <property type="match status" value="1"/>
</dbReference>
<accession>A0AAW7ZFT8</accession>
<dbReference type="GO" id="GO:0070677">
    <property type="term" value="F:rRNA (cytosine-2'-O-)-methyltransferase activity"/>
    <property type="evidence" value="ECO:0007669"/>
    <property type="project" value="UniProtKB-UniRule"/>
</dbReference>
<dbReference type="InterPro" id="IPR035996">
    <property type="entry name" value="4pyrrol_Methylase_sf"/>
</dbReference>
<dbReference type="Gene3D" id="3.30.950.10">
    <property type="entry name" value="Methyltransferase, Cobalt-precorrin-4 Transmethylase, Domain 2"/>
    <property type="match status" value="1"/>
</dbReference>
<evidence type="ECO:0000259" key="7">
    <source>
        <dbReference type="Pfam" id="PF00590"/>
    </source>
</evidence>
<keyword evidence="3 6" id="KW-0489">Methyltransferase</keyword>
<keyword evidence="4 6" id="KW-0808">Transferase</keyword>
<evidence type="ECO:0000256" key="1">
    <source>
        <dbReference type="ARBA" id="ARBA00022490"/>
    </source>
</evidence>
<dbReference type="RefSeq" id="WP_304543737.1">
    <property type="nucleotide sequence ID" value="NZ_JARPTC010000019.1"/>
</dbReference>
<evidence type="ECO:0000256" key="3">
    <source>
        <dbReference type="ARBA" id="ARBA00022603"/>
    </source>
</evidence>
<evidence type="ECO:0000313" key="8">
    <source>
        <dbReference type="EMBL" id="MDO7788110.1"/>
    </source>
</evidence>
<keyword evidence="5 6" id="KW-0949">S-adenosyl-L-methionine</keyword>
<dbReference type="InterPro" id="IPR018063">
    <property type="entry name" value="SAM_MeTrfase_RsmI_CS"/>
</dbReference>
<dbReference type="EC" id="2.1.1.198" evidence="6"/>
<dbReference type="InterPro" id="IPR000878">
    <property type="entry name" value="4pyrrol_Mease"/>
</dbReference>
<organism evidence="8 9">
    <name type="scientific">Desulforamulus aquiferis</name>
    <dbReference type="NCBI Taxonomy" id="1397668"/>
    <lineage>
        <taxon>Bacteria</taxon>
        <taxon>Bacillati</taxon>
        <taxon>Bacillota</taxon>
        <taxon>Clostridia</taxon>
        <taxon>Eubacteriales</taxon>
        <taxon>Peptococcaceae</taxon>
        <taxon>Desulforamulus</taxon>
    </lineage>
</organism>
<protein>
    <recommendedName>
        <fullName evidence="6">Ribosomal RNA small subunit methyltransferase I</fullName>
        <ecNumber evidence="6">2.1.1.198</ecNumber>
    </recommendedName>
    <alternativeName>
        <fullName evidence="6">16S rRNA 2'-O-ribose C1402 methyltransferase</fullName>
    </alternativeName>
    <alternativeName>
        <fullName evidence="6">rRNA (cytidine-2'-O-)-methyltransferase RsmI</fullName>
    </alternativeName>
</protein>
<proteinExistence type="inferred from homology"/>
<evidence type="ECO:0000256" key="2">
    <source>
        <dbReference type="ARBA" id="ARBA00022552"/>
    </source>
</evidence>
<dbReference type="AlphaFoldDB" id="A0AAW7ZFT8"/>
<dbReference type="FunFam" id="3.40.1010.10:FF:000002">
    <property type="entry name" value="Ribosomal RNA small subunit methyltransferase I"/>
    <property type="match status" value="1"/>
</dbReference>
<comment type="catalytic activity">
    <reaction evidence="6">
        <text>cytidine(1402) in 16S rRNA + S-adenosyl-L-methionine = 2'-O-methylcytidine(1402) in 16S rRNA + S-adenosyl-L-homocysteine + H(+)</text>
        <dbReference type="Rhea" id="RHEA:42924"/>
        <dbReference type="Rhea" id="RHEA-COMP:10285"/>
        <dbReference type="Rhea" id="RHEA-COMP:10286"/>
        <dbReference type="ChEBI" id="CHEBI:15378"/>
        <dbReference type="ChEBI" id="CHEBI:57856"/>
        <dbReference type="ChEBI" id="CHEBI:59789"/>
        <dbReference type="ChEBI" id="CHEBI:74495"/>
        <dbReference type="ChEBI" id="CHEBI:82748"/>
        <dbReference type="EC" id="2.1.1.198"/>
    </reaction>
</comment>
<dbReference type="InterPro" id="IPR014776">
    <property type="entry name" value="4pyrrole_Mease_sub2"/>
</dbReference>
<dbReference type="HAMAP" id="MF_01877">
    <property type="entry name" value="16SrRNA_methyltr_I"/>
    <property type="match status" value="1"/>
</dbReference>
<evidence type="ECO:0000256" key="6">
    <source>
        <dbReference type="HAMAP-Rule" id="MF_01877"/>
    </source>
</evidence>
<dbReference type="GO" id="GO:0005737">
    <property type="term" value="C:cytoplasm"/>
    <property type="evidence" value="ECO:0007669"/>
    <property type="project" value="UniProtKB-SubCell"/>
</dbReference>
<dbReference type="InterPro" id="IPR008189">
    <property type="entry name" value="rRNA_ssu_MeTfrase_I"/>
</dbReference>
<dbReference type="Gene3D" id="3.40.1010.10">
    <property type="entry name" value="Cobalt-precorrin-4 Transmethylase, Domain 1"/>
    <property type="match status" value="1"/>
</dbReference>
<feature type="domain" description="Tetrapyrrole methylase" evidence="7">
    <location>
        <begin position="10"/>
        <end position="208"/>
    </location>
</feature>
<dbReference type="FunFam" id="3.30.950.10:FF:000002">
    <property type="entry name" value="Ribosomal RNA small subunit methyltransferase I"/>
    <property type="match status" value="1"/>
</dbReference>
<dbReference type="PANTHER" id="PTHR46111">
    <property type="entry name" value="RIBOSOMAL RNA SMALL SUBUNIT METHYLTRANSFERASE I"/>
    <property type="match status" value="1"/>
</dbReference>
<dbReference type="Pfam" id="PF00590">
    <property type="entry name" value="TP_methylase"/>
    <property type="match status" value="1"/>
</dbReference>
<name>A0AAW7ZFT8_9FIRM</name>